<dbReference type="SMART" id="SM01133">
    <property type="entry name" value="DeoC"/>
    <property type="match status" value="1"/>
</dbReference>
<keyword evidence="8" id="KW-1185">Reference proteome</keyword>
<dbReference type="InterPro" id="IPR028581">
    <property type="entry name" value="DeoC_typeI"/>
</dbReference>
<comment type="catalytic activity">
    <reaction evidence="5 6">
        <text>2-deoxy-D-ribose 5-phosphate = D-glyceraldehyde 3-phosphate + acetaldehyde</text>
        <dbReference type="Rhea" id="RHEA:12821"/>
        <dbReference type="ChEBI" id="CHEBI:15343"/>
        <dbReference type="ChEBI" id="CHEBI:59776"/>
        <dbReference type="ChEBI" id="CHEBI:62877"/>
        <dbReference type="EC" id="4.1.2.4"/>
    </reaction>
</comment>
<keyword evidence="2 6" id="KW-0963">Cytoplasm</keyword>
<evidence type="ECO:0000256" key="4">
    <source>
        <dbReference type="ARBA" id="ARBA00023270"/>
    </source>
</evidence>
<evidence type="ECO:0000256" key="6">
    <source>
        <dbReference type="HAMAP-Rule" id="MF_00114"/>
    </source>
</evidence>
<protein>
    <recommendedName>
        <fullName evidence="6">Deoxyribose-phosphate aldolase</fullName>
        <shortName evidence="6">DERA</shortName>
        <ecNumber evidence="6">4.1.2.4</ecNumber>
    </recommendedName>
    <alternativeName>
        <fullName evidence="6">2-deoxy-D-ribose 5-phosphate aldolase</fullName>
    </alternativeName>
    <alternativeName>
        <fullName evidence="6">Phosphodeoxyriboaldolase</fullName>
        <shortName evidence="6">Deoxyriboaldolase</shortName>
    </alternativeName>
</protein>
<dbReference type="HAMAP" id="MF_00114">
    <property type="entry name" value="DeoC_type1"/>
    <property type="match status" value="1"/>
</dbReference>
<evidence type="ECO:0000313" key="7">
    <source>
        <dbReference type="EMBL" id="WFP17447.1"/>
    </source>
</evidence>
<evidence type="ECO:0000256" key="1">
    <source>
        <dbReference type="ARBA" id="ARBA00010936"/>
    </source>
</evidence>
<dbReference type="SUPFAM" id="SSF51569">
    <property type="entry name" value="Aldolase"/>
    <property type="match status" value="1"/>
</dbReference>
<reference evidence="7 8" key="1">
    <citation type="submission" date="2023-04" db="EMBL/GenBank/DDBJ databases">
        <title>Funneling lignin-derived compounds into biodiesel using alkali-halophilic Citricoccus sp. P2.</title>
        <authorList>
            <person name="Luo C.-B."/>
        </authorList>
    </citation>
    <scope>NUCLEOTIDE SEQUENCE [LARGE SCALE GENOMIC DNA]</scope>
    <source>
        <strain evidence="7 8">P2</strain>
    </source>
</reference>
<evidence type="ECO:0000256" key="5">
    <source>
        <dbReference type="ARBA" id="ARBA00048791"/>
    </source>
</evidence>
<comment type="function">
    <text evidence="6">Catalyzes a reversible aldol reaction between acetaldehyde and D-glyceraldehyde 3-phosphate to generate 2-deoxy-D-ribose 5-phosphate.</text>
</comment>
<comment type="similarity">
    <text evidence="1 6">Belongs to the DeoC/FbaB aldolase family. DeoC type 1 subfamily.</text>
</comment>
<dbReference type="InterPro" id="IPR002915">
    <property type="entry name" value="DeoC/FbaB/LacD_aldolase"/>
</dbReference>
<dbReference type="GO" id="GO:0004139">
    <property type="term" value="F:deoxyribose-phosphate aldolase activity"/>
    <property type="evidence" value="ECO:0007669"/>
    <property type="project" value="UniProtKB-EC"/>
</dbReference>
<comment type="pathway">
    <text evidence="6">Carbohydrate degradation; 2-deoxy-D-ribose 1-phosphate degradation; D-glyceraldehyde 3-phosphate and acetaldehyde from 2-deoxy-alpha-D-ribose 1-phosphate: step 2/2.</text>
</comment>
<dbReference type="Pfam" id="PF01791">
    <property type="entry name" value="DeoC"/>
    <property type="match status" value="1"/>
</dbReference>
<dbReference type="PANTHER" id="PTHR10889">
    <property type="entry name" value="DEOXYRIBOSE-PHOSPHATE ALDOLASE"/>
    <property type="match status" value="1"/>
</dbReference>
<dbReference type="Gene3D" id="3.20.20.70">
    <property type="entry name" value="Aldolase class I"/>
    <property type="match status" value="1"/>
</dbReference>
<dbReference type="Proteomes" id="UP001219037">
    <property type="component" value="Chromosome"/>
</dbReference>
<dbReference type="PIRSF" id="PIRSF001357">
    <property type="entry name" value="DeoC"/>
    <property type="match status" value="1"/>
</dbReference>
<sequence length="235" mass="23445">MTAPSASLASVIDHTLLAPTALREDILRLCAEADQVSAASVCVNPIWVATASAALQDSTVPVCAVVGFPFGSTPSEVKAAEASAAVADGATEIDMVIHHASAVAGDQAALMADISAVVQAAGENVVVKVILETGALDDDAIVLACQAAEAAGAHFVKTSTGFVGTGATVEAVALMRHTVGDRLGVKASGGIRNRATALAMLDAGATRLGASSTLAILEEDSESDSSDAHSPKGTR</sequence>
<dbReference type="EC" id="4.1.2.4" evidence="6"/>
<dbReference type="RefSeq" id="WP_278158953.1">
    <property type="nucleotide sequence ID" value="NZ_CP121252.1"/>
</dbReference>
<keyword evidence="3 6" id="KW-0456">Lyase</keyword>
<feature type="active site" description="Schiff-base intermediate with acetaldehyde" evidence="6">
    <location>
        <position position="157"/>
    </location>
</feature>
<gene>
    <name evidence="6 7" type="primary">deoC</name>
    <name evidence="7" type="ORF">P8192_04890</name>
</gene>
<feature type="active site" description="Proton donor/acceptor" evidence="6">
    <location>
        <position position="186"/>
    </location>
</feature>
<dbReference type="InterPro" id="IPR013785">
    <property type="entry name" value="Aldolase_TIM"/>
</dbReference>
<dbReference type="CDD" id="cd00959">
    <property type="entry name" value="DeoC"/>
    <property type="match status" value="1"/>
</dbReference>
<dbReference type="PANTHER" id="PTHR10889:SF1">
    <property type="entry name" value="DEOXYRIBOSE-PHOSPHATE ALDOLASE"/>
    <property type="match status" value="1"/>
</dbReference>
<dbReference type="NCBIfam" id="TIGR00126">
    <property type="entry name" value="deoC"/>
    <property type="match status" value="1"/>
</dbReference>
<proteinExistence type="inferred from homology"/>
<evidence type="ECO:0000256" key="2">
    <source>
        <dbReference type="ARBA" id="ARBA00022490"/>
    </source>
</evidence>
<name>A0ABY8HA21_9MICC</name>
<keyword evidence="4 6" id="KW-0704">Schiff base</keyword>
<comment type="subcellular location">
    <subcellularLocation>
        <location evidence="6">Cytoplasm</location>
    </subcellularLocation>
</comment>
<accession>A0ABY8HA21</accession>
<feature type="active site" description="Proton donor/acceptor" evidence="6">
    <location>
        <position position="94"/>
    </location>
</feature>
<dbReference type="EMBL" id="CP121252">
    <property type="protein sequence ID" value="WFP17447.1"/>
    <property type="molecule type" value="Genomic_DNA"/>
</dbReference>
<evidence type="ECO:0000256" key="3">
    <source>
        <dbReference type="ARBA" id="ARBA00023239"/>
    </source>
</evidence>
<dbReference type="InterPro" id="IPR011343">
    <property type="entry name" value="DeoC"/>
</dbReference>
<evidence type="ECO:0000313" key="8">
    <source>
        <dbReference type="Proteomes" id="UP001219037"/>
    </source>
</evidence>
<organism evidence="7 8">
    <name type="scientific">Citricoccus muralis</name>
    <dbReference type="NCBI Taxonomy" id="169134"/>
    <lineage>
        <taxon>Bacteria</taxon>
        <taxon>Bacillati</taxon>
        <taxon>Actinomycetota</taxon>
        <taxon>Actinomycetes</taxon>
        <taxon>Micrococcales</taxon>
        <taxon>Micrococcaceae</taxon>
        <taxon>Citricoccus</taxon>
    </lineage>
</organism>